<name>A0A1U7DHW7_9RHOB</name>
<feature type="transmembrane region" description="Helical" evidence="2">
    <location>
        <begin position="38"/>
        <end position="58"/>
    </location>
</feature>
<feature type="region of interest" description="Disordered" evidence="1">
    <location>
        <begin position="159"/>
        <end position="200"/>
    </location>
</feature>
<dbReference type="STRING" id="1267768.BV394_07520"/>
<keyword evidence="4" id="KW-1185">Reference proteome</keyword>
<sequence>MNPVRPELRRAILHWREAIAAAGVVLAGIWMISLGGLLLQGLGLAVVVIGSAYLWVAVRRGRFRSGRGGPGVVQLDEGQIRYFGPFHGGSVALVALHSIRLVTEAGGRARWQLIDDEGRSLLIPADAEGSRLLFDAFAALEGMDAARLVALSRQTGPGTREIWQRPEGRLRPGTGTGSVTGGVAGGGNAGRNGGRVTRLH</sequence>
<reference evidence="3 4" key="1">
    <citation type="submission" date="2017-01" db="EMBL/GenBank/DDBJ databases">
        <title>Genomic analysis of Xuhuaishuia manganoxidans DY6-4.</title>
        <authorList>
            <person name="Wang X."/>
        </authorList>
    </citation>
    <scope>NUCLEOTIDE SEQUENCE [LARGE SCALE GENOMIC DNA]</scope>
    <source>
        <strain evidence="3 4">DY6-4</strain>
    </source>
</reference>
<feature type="compositionally biased region" description="Gly residues" evidence="1">
    <location>
        <begin position="174"/>
        <end position="193"/>
    </location>
</feature>
<dbReference type="RefSeq" id="WP_076979603.1">
    <property type="nucleotide sequence ID" value="NZ_CP019124.1"/>
</dbReference>
<feature type="transmembrane region" description="Helical" evidence="2">
    <location>
        <begin position="12"/>
        <end position="32"/>
    </location>
</feature>
<proteinExistence type="predicted"/>
<evidence type="ECO:0000256" key="2">
    <source>
        <dbReference type="SAM" id="Phobius"/>
    </source>
</evidence>
<keyword evidence="2" id="KW-1133">Transmembrane helix</keyword>
<accession>A0A1U7DHW7</accession>
<gene>
    <name evidence="3" type="ORF">BV394_07520</name>
</gene>
<keyword evidence="2" id="KW-0472">Membrane</keyword>
<dbReference type="AlphaFoldDB" id="A0A1U7DHW7"/>
<dbReference type="EMBL" id="CP019124">
    <property type="protein sequence ID" value="APX89580.1"/>
    <property type="molecule type" value="Genomic_DNA"/>
</dbReference>
<evidence type="ECO:0000313" key="3">
    <source>
        <dbReference type="EMBL" id="APX89580.1"/>
    </source>
</evidence>
<dbReference type="OrthoDB" id="7851333at2"/>
<accession>A0A2M9DDA2</accession>
<evidence type="ECO:0000256" key="1">
    <source>
        <dbReference type="SAM" id="MobiDB-lite"/>
    </source>
</evidence>
<evidence type="ECO:0000313" key="4">
    <source>
        <dbReference type="Proteomes" id="UP000187266"/>
    </source>
</evidence>
<keyword evidence="2" id="KW-0812">Transmembrane</keyword>
<organism evidence="3 4">
    <name type="scientific">Brevirhabdus pacifica</name>
    <dbReference type="NCBI Taxonomy" id="1267768"/>
    <lineage>
        <taxon>Bacteria</taxon>
        <taxon>Pseudomonadati</taxon>
        <taxon>Pseudomonadota</taxon>
        <taxon>Alphaproteobacteria</taxon>
        <taxon>Rhodobacterales</taxon>
        <taxon>Paracoccaceae</taxon>
        <taxon>Brevirhabdus</taxon>
    </lineage>
</organism>
<dbReference type="Proteomes" id="UP000187266">
    <property type="component" value="Chromosome"/>
</dbReference>
<protein>
    <submittedName>
        <fullName evidence="3">Uncharacterized protein</fullName>
    </submittedName>
</protein>